<protein>
    <submittedName>
        <fullName evidence="1">Uncharacterized protein</fullName>
    </submittedName>
</protein>
<name>A0AAD9QTN5_ACRCE</name>
<evidence type="ECO:0000313" key="2">
    <source>
        <dbReference type="Proteomes" id="UP001249851"/>
    </source>
</evidence>
<reference evidence="1" key="2">
    <citation type="journal article" date="2023" name="Science">
        <title>Genomic signatures of disease resistance in endangered staghorn corals.</title>
        <authorList>
            <person name="Vollmer S.V."/>
            <person name="Selwyn J.D."/>
            <person name="Despard B.A."/>
            <person name="Roesel C.L."/>
        </authorList>
    </citation>
    <scope>NUCLEOTIDE SEQUENCE</scope>
    <source>
        <strain evidence="1">K2</strain>
    </source>
</reference>
<gene>
    <name evidence="1" type="ORF">P5673_008643</name>
</gene>
<dbReference type="AlphaFoldDB" id="A0AAD9QTN5"/>
<reference evidence="1" key="1">
    <citation type="journal article" date="2023" name="G3 (Bethesda)">
        <title>Whole genome assembly and annotation of the endangered Caribbean coral Acropora cervicornis.</title>
        <authorList>
            <person name="Selwyn J.D."/>
            <person name="Vollmer S.V."/>
        </authorList>
    </citation>
    <scope>NUCLEOTIDE SEQUENCE</scope>
    <source>
        <strain evidence="1">K2</strain>
    </source>
</reference>
<dbReference type="EMBL" id="JARQWQ010000015">
    <property type="protein sequence ID" value="KAK2566886.1"/>
    <property type="molecule type" value="Genomic_DNA"/>
</dbReference>
<comment type="caution">
    <text evidence="1">The sequence shown here is derived from an EMBL/GenBank/DDBJ whole genome shotgun (WGS) entry which is preliminary data.</text>
</comment>
<dbReference type="Proteomes" id="UP001249851">
    <property type="component" value="Unassembled WGS sequence"/>
</dbReference>
<proteinExistence type="predicted"/>
<evidence type="ECO:0000313" key="1">
    <source>
        <dbReference type="EMBL" id="KAK2566886.1"/>
    </source>
</evidence>
<organism evidence="1 2">
    <name type="scientific">Acropora cervicornis</name>
    <name type="common">Staghorn coral</name>
    <dbReference type="NCBI Taxonomy" id="6130"/>
    <lineage>
        <taxon>Eukaryota</taxon>
        <taxon>Metazoa</taxon>
        <taxon>Cnidaria</taxon>
        <taxon>Anthozoa</taxon>
        <taxon>Hexacorallia</taxon>
        <taxon>Scleractinia</taxon>
        <taxon>Astrocoeniina</taxon>
        <taxon>Acroporidae</taxon>
        <taxon>Acropora</taxon>
    </lineage>
</organism>
<sequence>MEQFDKHIKCVSQEPDEELFAYWKYPNHGLPKEDSKSFRFKSFRSVTWTAAVNAFSADLSSCLSSLVLLDDGGVSEVSPPPIWPSVVEVVLSAQPTRPIQAELSIITNRMMEMIYGRWHHLLPRSVQGRQQIAVTNVVDRKFPEENAQWACHKSQ</sequence>
<accession>A0AAD9QTN5</accession>
<keyword evidence="2" id="KW-1185">Reference proteome</keyword>